<dbReference type="HOGENOM" id="CLU_052321_2_0_0"/>
<feature type="transmembrane region" description="Helical" evidence="1">
    <location>
        <begin position="30"/>
        <end position="48"/>
    </location>
</feature>
<dbReference type="PANTHER" id="PTHR33608:SF6">
    <property type="entry name" value="BLL2464 PROTEIN"/>
    <property type="match status" value="1"/>
</dbReference>
<evidence type="ECO:0000313" key="4">
    <source>
        <dbReference type="Proteomes" id="UP000030661"/>
    </source>
</evidence>
<name>A0A081C6N2_VECG1</name>
<proteinExistence type="predicted"/>
<keyword evidence="4" id="KW-1185">Reference proteome</keyword>
<evidence type="ECO:0000313" key="3">
    <source>
        <dbReference type="EMBL" id="GAK60237.1"/>
    </source>
</evidence>
<gene>
    <name evidence="3" type="ORF">U27_00128</name>
</gene>
<dbReference type="InterPro" id="IPR002881">
    <property type="entry name" value="DUF58"/>
</dbReference>
<feature type="domain" description="DUF58" evidence="2">
    <location>
        <begin position="195"/>
        <end position="303"/>
    </location>
</feature>
<keyword evidence="1" id="KW-0472">Membrane</keyword>
<dbReference type="STRING" id="1499967.U27_00128"/>
<keyword evidence="1" id="KW-0812">Transmembrane</keyword>
<keyword evidence="1" id="KW-1133">Transmembrane helix</keyword>
<dbReference type="EMBL" id="DF820472">
    <property type="protein sequence ID" value="GAK60237.1"/>
    <property type="molecule type" value="Genomic_DNA"/>
</dbReference>
<dbReference type="PANTHER" id="PTHR33608">
    <property type="entry name" value="BLL2464 PROTEIN"/>
    <property type="match status" value="1"/>
</dbReference>
<evidence type="ECO:0000256" key="1">
    <source>
        <dbReference type="SAM" id="Phobius"/>
    </source>
</evidence>
<dbReference type="Proteomes" id="UP000030661">
    <property type="component" value="Unassembled WGS sequence"/>
</dbReference>
<dbReference type="AlphaFoldDB" id="A0A081C6N2"/>
<accession>A0A081C6N2</accession>
<feature type="transmembrane region" description="Helical" evidence="1">
    <location>
        <begin position="7"/>
        <end position="24"/>
    </location>
</feature>
<reference evidence="3 4" key="1">
    <citation type="journal article" date="2015" name="PeerJ">
        <title>First genomic representation of candidate bacterial phylum KSB3 points to enhanced environmental sensing as a trigger of wastewater bulking.</title>
        <authorList>
            <person name="Sekiguchi Y."/>
            <person name="Ohashi A."/>
            <person name="Parks D.H."/>
            <person name="Yamauchi T."/>
            <person name="Tyson G.W."/>
            <person name="Hugenholtz P."/>
        </authorList>
    </citation>
    <scope>NUCLEOTIDE SEQUENCE [LARGE SCALE GENOMIC DNA]</scope>
</reference>
<protein>
    <recommendedName>
        <fullName evidence="2">DUF58 domain-containing protein</fullName>
    </recommendedName>
</protein>
<evidence type="ECO:0000259" key="2">
    <source>
        <dbReference type="Pfam" id="PF01882"/>
    </source>
</evidence>
<organism evidence="3 4">
    <name type="scientific">Vecturithrix granuli</name>
    <dbReference type="NCBI Taxonomy" id="1499967"/>
    <lineage>
        <taxon>Bacteria</taxon>
        <taxon>Candidatus Moduliflexota</taxon>
        <taxon>Candidatus Vecturitrichia</taxon>
        <taxon>Candidatus Vecturitrichales</taxon>
        <taxon>Candidatus Vecturitrichaceae</taxon>
        <taxon>Candidatus Vecturithrix</taxon>
    </lineage>
</organism>
<dbReference type="eggNOG" id="COG1721">
    <property type="taxonomic scope" value="Bacteria"/>
</dbReference>
<sequence length="435" mass="49100">MKMTSDWAIMAILSVVLLLSGLILRRAELLLIAIPYWIWALLPAWYAAPRFELSIQRQIEPECVQADQASRVLVTISNMGDALDEVYFSDVLPQGLRYEGNPTYHGAFAQGETREIQYAVRGQRGEYQFQGVRARICDRFGLYSSDHAVACHGSLFVLPAFEKLKKFSIRPERTKMYAGIIRSRESGAGCDFLGTRLYVPGDSPRYLNWKAGARWDTLVTNLFEQDRVADIGIILDARSIANIQRQEASLFEHGVKAAASLVHYFLETGNRVGLLIYGAFLAWTAPGYGQQQRNKLAVALAQARLGTHEVFKLFQYLPVRLFPPQSQLIIVSPLLPQDSLAMRHLRAHGYQVLVLCPDPVAFERPFLPSDAHTETAERIMRLERHVIFDRLRRDGVVVVEWDVATPLRTAIQKELMLGSRARQCVSPLAFKGVEV</sequence>
<dbReference type="Pfam" id="PF01882">
    <property type="entry name" value="DUF58"/>
    <property type="match status" value="1"/>
</dbReference>